<keyword evidence="2" id="KW-1185">Reference proteome</keyword>
<comment type="caution">
    <text evidence="1">The sequence shown here is derived from an EMBL/GenBank/DDBJ whole genome shotgun (WGS) entry which is preliminary data.</text>
</comment>
<organism evidence="1 2">
    <name type="scientific">Trametes sanguinea</name>
    <dbReference type="NCBI Taxonomy" id="158606"/>
    <lineage>
        <taxon>Eukaryota</taxon>
        <taxon>Fungi</taxon>
        <taxon>Dikarya</taxon>
        <taxon>Basidiomycota</taxon>
        <taxon>Agaricomycotina</taxon>
        <taxon>Agaricomycetes</taxon>
        <taxon>Polyporales</taxon>
        <taxon>Polyporaceae</taxon>
        <taxon>Trametes</taxon>
    </lineage>
</organism>
<accession>A0ACC1MVP6</accession>
<protein>
    <submittedName>
        <fullName evidence="1">Uncharacterized protein</fullName>
    </submittedName>
</protein>
<evidence type="ECO:0000313" key="1">
    <source>
        <dbReference type="EMBL" id="KAJ2970431.1"/>
    </source>
</evidence>
<gene>
    <name evidence="1" type="ORF">NUW54_g12729</name>
</gene>
<proteinExistence type="predicted"/>
<sequence length="124" mass="13270">MPVLSSRRRPSSNSALRGTARHYATLPRRLTVSIGLRSGDAGVGCVSASRTRKPCEGSTPPYRRALCGSFAGVAMCTITESPSLLSRAVASRCLRTPIAALAQLHMLSEDVPRDASGIHHRTER</sequence>
<name>A0ACC1MVP6_9APHY</name>
<reference evidence="1" key="1">
    <citation type="submission" date="2022-08" db="EMBL/GenBank/DDBJ databases">
        <title>Genome Sequence of Pycnoporus sanguineus.</title>
        <authorList>
            <person name="Buettner E."/>
        </authorList>
    </citation>
    <scope>NUCLEOTIDE SEQUENCE</scope>
    <source>
        <strain evidence="1">CG-C14</strain>
    </source>
</reference>
<dbReference type="EMBL" id="JANSHE010005552">
    <property type="protein sequence ID" value="KAJ2970431.1"/>
    <property type="molecule type" value="Genomic_DNA"/>
</dbReference>
<evidence type="ECO:0000313" key="2">
    <source>
        <dbReference type="Proteomes" id="UP001144978"/>
    </source>
</evidence>
<dbReference type="Proteomes" id="UP001144978">
    <property type="component" value="Unassembled WGS sequence"/>
</dbReference>